<protein>
    <recommendedName>
        <fullName evidence="3">Gp11</fullName>
    </recommendedName>
</protein>
<gene>
    <name evidence="1" type="ORF">ES815_22005</name>
</gene>
<name>A0AAP9DDF7_9ENTR</name>
<proteinExistence type="predicted"/>
<dbReference type="AlphaFoldDB" id="A0AAP9DDF7"/>
<accession>A0AAP9DDF7</accession>
<dbReference type="Proteomes" id="UP000317812">
    <property type="component" value="Chromosome"/>
</dbReference>
<dbReference type="RefSeq" id="WP_142489707.1">
    <property type="nucleotide sequence ID" value="NZ_CP035382.1"/>
</dbReference>
<organism evidence="1 2">
    <name type="scientific">Leclercia adecarboxylata</name>
    <dbReference type="NCBI Taxonomy" id="83655"/>
    <lineage>
        <taxon>Bacteria</taxon>
        <taxon>Pseudomonadati</taxon>
        <taxon>Pseudomonadota</taxon>
        <taxon>Gammaproteobacteria</taxon>
        <taxon>Enterobacterales</taxon>
        <taxon>Enterobacteriaceae</taxon>
        <taxon>Leclercia</taxon>
    </lineage>
</organism>
<evidence type="ECO:0000313" key="1">
    <source>
        <dbReference type="EMBL" id="QDK20839.1"/>
    </source>
</evidence>
<sequence>MAVVQITAAQVKQQLSALGYTTVPDFMIDAYLCKMAKIEPCLNAAGYDDCDMVLIQVYAVTLMALTAYTQRIKSQGAPSGASRSFDYSDSVLNMRDALLALDTSGCTSELPIDVGQKVGLFLVVGGCG</sequence>
<dbReference type="EMBL" id="CP035382">
    <property type="protein sequence ID" value="QDK20839.1"/>
    <property type="molecule type" value="Genomic_DNA"/>
</dbReference>
<reference evidence="1 2" key="1">
    <citation type="submission" date="2019-01" db="EMBL/GenBank/DDBJ databases">
        <title>Florfenicol resistance in Enterobacteriaceae and whole-genome sequence analysis of florfenicol-resistant Leclercia adecarboxylata strain R25.</title>
        <authorList>
            <person name="Bao Q."/>
            <person name="Ying Y."/>
        </authorList>
    </citation>
    <scope>NUCLEOTIDE SEQUENCE [LARGE SCALE GENOMIC DNA]</scope>
    <source>
        <strain evidence="1 2">R25</strain>
    </source>
</reference>
<evidence type="ECO:0008006" key="3">
    <source>
        <dbReference type="Google" id="ProtNLM"/>
    </source>
</evidence>
<dbReference type="Pfam" id="PF24085">
    <property type="entry name" value="DUF7370"/>
    <property type="match status" value="1"/>
</dbReference>
<dbReference type="InterPro" id="IPR055794">
    <property type="entry name" value="DUF7370"/>
</dbReference>
<evidence type="ECO:0000313" key="2">
    <source>
        <dbReference type="Proteomes" id="UP000317812"/>
    </source>
</evidence>